<gene>
    <name evidence="1" type="ORF">BURMUCGD2_5158</name>
</gene>
<sequence length="38" mass="4662">MDDRRAVDKKPRDNRYSVMRKRLPIIEESIFDRLSMSH</sequence>
<name>B9BJA2_9BURK</name>
<evidence type="ECO:0000313" key="2">
    <source>
        <dbReference type="Proteomes" id="UP000004535"/>
    </source>
</evidence>
<dbReference type="Proteomes" id="UP000004535">
    <property type="component" value="Unassembled WGS sequence"/>
</dbReference>
<dbReference type="EMBL" id="ACFC01000001">
    <property type="protein sequence ID" value="EEE09785.1"/>
    <property type="molecule type" value="Genomic_DNA"/>
</dbReference>
<evidence type="ECO:0000313" key="1">
    <source>
        <dbReference type="EMBL" id="EEE09785.1"/>
    </source>
</evidence>
<comment type="caution">
    <text evidence="1">The sequence shown here is derived from an EMBL/GenBank/DDBJ whole genome shotgun (WGS) entry which is preliminary data.</text>
</comment>
<reference evidence="1 2" key="1">
    <citation type="journal article" date="2012" name="J. Bacteriol.">
        <title>Draft Genome Sequence Determination for Cystic Fibrosis and Chronic Granulomatous Disease Burkholderia multivorans Isolates.</title>
        <authorList>
            <person name="Varga J.J."/>
            <person name="Losada L."/>
            <person name="Zelazny A.M."/>
            <person name="Brinkac L."/>
            <person name="Harkins D."/>
            <person name="Radune D."/>
            <person name="Hostetler J."/>
            <person name="Sampaio E.P."/>
            <person name="Ronning C.M."/>
            <person name="Nierman W.C."/>
            <person name="Greenberg D.E."/>
            <person name="Holland S.M."/>
            <person name="Goldberg J.B."/>
        </authorList>
    </citation>
    <scope>NUCLEOTIDE SEQUENCE [LARGE SCALE GENOMIC DNA]</scope>
    <source>
        <strain evidence="1 2">CGD2</strain>
    </source>
</reference>
<dbReference type="AlphaFoldDB" id="B9BJA2"/>
<proteinExistence type="predicted"/>
<organism evidence="1 2">
    <name type="scientific">Burkholderia multivorans CGD2</name>
    <dbReference type="NCBI Taxonomy" id="513052"/>
    <lineage>
        <taxon>Bacteria</taxon>
        <taxon>Pseudomonadati</taxon>
        <taxon>Pseudomonadota</taxon>
        <taxon>Betaproteobacteria</taxon>
        <taxon>Burkholderiales</taxon>
        <taxon>Burkholderiaceae</taxon>
        <taxon>Burkholderia</taxon>
        <taxon>Burkholderia cepacia complex</taxon>
    </lineage>
</organism>
<protein>
    <submittedName>
        <fullName evidence="1">Uncharacterized protein</fullName>
    </submittedName>
</protein>
<accession>B9BJA2</accession>